<name>A0A0H4J1U9_9PROT</name>
<dbReference type="GO" id="GO:0016740">
    <property type="term" value="F:transferase activity"/>
    <property type="evidence" value="ECO:0007669"/>
    <property type="project" value="UniProtKB-KW"/>
</dbReference>
<reference evidence="6 7" key="1">
    <citation type="submission" date="2015-03" db="EMBL/GenBank/DDBJ databases">
        <title>Comparative analysis of the OM43 clade including a novel species from Red Sea uncovers genomic and metabolic diversity among marine methylotrophs.</title>
        <authorList>
            <person name="Jimenez-Infante F."/>
            <person name="Ngugi D.K."/>
            <person name="Vinu M."/>
            <person name="Alam I."/>
            <person name="Kamau A."/>
            <person name="Blom J."/>
            <person name="Bajic V.B."/>
            <person name="Stingl U."/>
        </authorList>
    </citation>
    <scope>NUCLEOTIDE SEQUENCE [LARGE SCALE GENOMIC DNA]</scope>
    <source>
        <strain evidence="6 7">MBRSH7</strain>
    </source>
</reference>
<comment type="subcellular location">
    <subcellularLocation>
        <location evidence="1">Membrane</location>
    </subcellularLocation>
</comment>
<dbReference type="EMBL" id="CP011002">
    <property type="protein sequence ID" value="AKO65723.1"/>
    <property type="molecule type" value="Genomic_DNA"/>
</dbReference>
<feature type="transmembrane region" description="Helical" evidence="5">
    <location>
        <begin position="110"/>
        <end position="128"/>
    </location>
</feature>
<sequence length="130" mass="15068">MIPVTALFSSILFFLYFYLAKNVIQIRRKHKITIGFAKNKELEQAIAAHSNFSQYVPLGLIMMACMELNKIHFSLIFIAGICFTYGRIVHAKSFLKKTMDLKQRVHGMKFTFWTMIAMAILNIVSFLIRI</sequence>
<evidence type="ECO:0000256" key="5">
    <source>
        <dbReference type="SAM" id="Phobius"/>
    </source>
</evidence>
<dbReference type="AlphaFoldDB" id="A0A0H4J1U9"/>
<evidence type="ECO:0000256" key="1">
    <source>
        <dbReference type="ARBA" id="ARBA00004370"/>
    </source>
</evidence>
<dbReference type="PANTHER" id="PTHR35814">
    <property type="match status" value="1"/>
</dbReference>
<dbReference type="GO" id="GO:0016020">
    <property type="term" value="C:membrane"/>
    <property type="evidence" value="ECO:0007669"/>
    <property type="project" value="UniProtKB-SubCell"/>
</dbReference>
<proteinExistence type="predicted"/>
<dbReference type="Gene3D" id="1.20.120.550">
    <property type="entry name" value="Membrane associated eicosanoid/glutathione metabolism-like domain"/>
    <property type="match status" value="1"/>
</dbReference>
<dbReference type="SUPFAM" id="SSF161084">
    <property type="entry name" value="MAPEG domain-like"/>
    <property type="match status" value="1"/>
</dbReference>
<feature type="transmembrane region" description="Helical" evidence="5">
    <location>
        <begin position="71"/>
        <end position="89"/>
    </location>
</feature>
<dbReference type="InterPro" id="IPR023352">
    <property type="entry name" value="MAPEG-like_dom_sf"/>
</dbReference>
<organism evidence="6 7">
    <name type="scientific">Methylophilales bacterium MBRS-H7</name>
    <dbReference type="NCBI Taxonomy" id="1623450"/>
    <lineage>
        <taxon>Bacteria</taxon>
        <taxon>Pseudomonadati</taxon>
        <taxon>Pseudomonadota</taxon>
        <taxon>Betaproteobacteria</taxon>
        <taxon>Nitrosomonadales</taxon>
        <taxon>OM43 clade</taxon>
    </lineage>
</organism>
<dbReference type="OrthoDB" id="8537976at2"/>
<dbReference type="PANTHER" id="PTHR35814:SF1">
    <property type="entry name" value="GLUTATHIONE S-TRANSFERASE-RELATED"/>
    <property type="match status" value="1"/>
</dbReference>
<evidence type="ECO:0000256" key="2">
    <source>
        <dbReference type="ARBA" id="ARBA00022692"/>
    </source>
</evidence>
<keyword evidence="3 5" id="KW-1133">Transmembrane helix</keyword>
<keyword evidence="7" id="KW-1185">Reference proteome</keyword>
<evidence type="ECO:0000256" key="4">
    <source>
        <dbReference type="ARBA" id="ARBA00023136"/>
    </source>
</evidence>
<evidence type="ECO:0000313" key="6">
    <source>
        <dbReference type="EMBL" id="AKO65723.1"/>
    </source>
</evidence>
<keyword evidence="6" id="KW-0808">Transferase</keyword>
<feature type="transmembrane region" description="Helical" evidence="5">
    <location>
        <begin position="6"/>
        <end position="24"/>
    </location>
</feature>
<dbReference type="Proteomes" id="UP000066549">
    <property type="component" value="Chromosome"/>
</dbReference>
<gene>
    <name evidence="6" type="ORF">VI33_03035</name>
</gene>
<dbReference type="Pfam" id="PF01124">
    <property type="entry name" value="MAPEG"/>
    <property type="match status" value="1"/>
</dbReference>
<dbReference type="InterPro" id="IPR001129">
    <property type="entry name" value="Membr-assoc_MAPEG"/>
</dbReference>
<keyword evidence="4 5" id="KW-0472">Membrane</keyword>
<accession>A0A0H4J1U9</accession>
<protein>
    <submittedName>
        <fullName evidence="6">Glutathione S-transferase</fullName>
    </submittedName>
</protein>
<evidence type="ECO:0000313" key="7">
    <source>
        <dbReference type="Proteomes" id="UP000066549"/>
    </source>
</evidence>
<keyword evidence="2 5" id="KW-0812">Transmembrane</keyword>
<evidence type="ECO:0000256" key="3">
    <source>
        <dbReference type="ARBA" id="ARBA00022989"/>
    </source>
</evidence>